<organism evidence="1 2">
    <name type="scientific">Eumeta variegata</name>
    <name type="common">Bagworm moth</name>
    <name type="synonym">Eumeta japonica</name>
    <dbReference type="NCBI Taxonomy" id="151549"/>
    <lineage>
        <taxon>Eukaryota</taxon>
        <taxon>Metazoa</taxon>
        <taxon>Ecdysozoa</taxon>
        <taxon>Arthropoda</taxon>
        <taxon>Hexapoda</taxon>
        <taxon>Insecta</taxon>
        <taxon>Pterygota</taxon>
        <taxon>Neoptera</taxon>
        <taxon>Endopterygota</taxon>
        <taxon>Lepidoptera</taxon>
        <taxon>Glossata</taxon>
        <taxon>Ditrysia</taxon>
        <taxon>Tineoidea</taxon>
        <taxon>Psychidae</taxon>
        <taxon>Oiketicinae</taxon>
        <taxon>Eumeta</taxon>
    </lineage>
</organism>
<evidence type="ECO:0000313" key="2">
    <source>
        <dbReference type="Proteomes" id="UP000299102"/>
    </source>
</evidence>
<protein>
    <submittedName>
        <fullName evidence="1">Uncharacterized protein</fullName>
    </submittedName>
</protein>
<dbReference type="Proteomes" id="UP000299102">
    <property type="component" value="Unassembled WGS sequence"/>
</dbReference>
<dbReference type="AlphaFoldDB" id="A0A4C1ZUY0"/>
<name>A0A4C1ZUY0_EUMVA</name>
<dbReference type="EMBL" id="BGZK01002297">
    <property type="protein sequence ID" value="GBP92681.1"/>
    <property type="molecule type" value="Genomic_DNA"/>
</dbReference>
<evidence type="ECO:0000313" key="1">
    <source>
        <dbReference type="EMBL" id="GBP92681.1"/>
    </source>
</evidence>
<sequence length="94" mass="10848">MFVQDKDRWTELRRRCADKGIQFSQARNSVQGLKLQAKPSQILKSAKLGVPKEIPVDEVRKTSLPKAFRFSRCAEYRTDSENPRLSFGLRHSRG</sequence>
<reference evidence="1 2" key="1">
    <citation type="journal article" date="2019" name="Commun. Biol.">
        <title>The bagworm genome reveals a unique fibroin gene that provides high tensile strength.</title>
        <authorList>
            <person name="Kono N."/>
            <person name="Nakamura H."/>
            <person name="Ohtoshi R."/>
            <person name="Tomita M."/>
            <person name="Numata K."/>
            <person name="Arakawa K."/>
        </authorList>
    </citation>
    <scope>NUCLEOTIDE SEQUENCE [LARGE SCALE GENOMIC DNA]</scope>
</reference>
<comment type="caution">
    <text evidence="1">The sequence shown here is derived from an EMBL/GenBank/DDBJ whole genome shotgun (WGS) entry which is preliminary data.</text>
</comment>
<proteinExistence type="predicted"/>
<gene>
    <name evidence="1" type="ORF">EVAR_81859_1</name>
</gene>
<keyword evidence="2" id="KW-1185">Reference proteome</keyword>
<accession>A0A4C1ZUY0</accession>
<dbReference type="OrthoDB" id="8123886at2759"/>